<dbReference type="Gene3D" id="1.20.5.190">
    <property type="match status" value="1"/>
</dbReference>
<protein>
    <recommendedName>
        <fullName evidence="3">Dynein regulatory complex protein 9</fullName>
    </recommendedName>
    <alternativeName>
        <fullName evidence="9">IQ domain-containing protein G</fullName>
    </alternativeName>
</protein>
<evidence type="ECO:0000313" key="11">
    <source>
        <dbReference type="EMBL" id="CAH0746919.1"/>
    </source>
</evidence>
<dbReference type="Pfam" id="PF00612">
    <property type="entry name" value="IQ"/>
    <property type="match status" value="1"/>
</dbReference>
<keyword evidence="6" id="KW-0969">Cilium</keyword>
<dbReference type="GO" id="GO:0005737">
    <property type="term" value="C:cytoplasm"/>
    <property type="evidence" value="ECO:0007669"/>
    <property type="project" value="TreeGrafter"/>
</dbReference>
<feature type="coiled-coil region" evidence="10">
    <location>
        <begin position="197"/>
        <end position="242"/>
    </location>
</feature>
<evidence type="ECO:0000256" key="2">
    <source>
        <dbReference type="ARBA" id="ARBA00008222"/>
    </source>
</evidence>
<dbReference type="KEGG" id="btab:109033257"/>
<evidence type="ECO:0000256" key="4">
    <source>
        <dbReference type="ARBA" id="ARBA00022490"/>
    </source>
</evidence>
<dbReference type="SMART" id="SM00015">
    <property type="entry name" value="IQ"/>
    <property type="match status" value="1"/>
</dbReference>
<keyword evidence="8" id="KW-0966">Cell projection</keyword>
<organism evidence="11 12">
    <name type="scientific">Bemisia tabaci</name>
    <name type="common">Sweetpotato whitefly</name>
    <name type="synonym">Aleurodes tabaci</name>
    <dbReference type="NCBI Taxonomy" id="7038"/>
    <lineage>
        <taxon>Eukaryota</taxon>
        <taxon>Metazoa</taxon>
        <taxon>Ecdysozoa</taxon>
        <taxon>Arthropoda</taxon>
        <taxon>Hexapoda</taxon>
        <taxon>Insecta</taxon>
        <taxon>Pterygota</taxon>
        <taxon>Neoptera</taxon>
        <taxon>Paraneoptera</taxon>
        <taxon>Hemiptera</taxon>
        <taxon>Sternorrhyncha</taxon>
        <taxon>Aleyrodoidea</taxon>
        <taxon>Aleyrodidae</taxon>
        <taxon>Aleyrodinae</taxon>
        <taxon>Bemisia</taxon>
    </lineage>
</organism>
<gene>
    <name evidence="11" type="ORF">BEMITA_LOCUS72</name>
</gene>
<dbReference type="AlphaFoldDB" id="A0AAI8UTW8"/>
<dbReference type="PANTHER" id="PTHR14871:SF1">
    <property type="entry name" value="DYNEIN REGULATORY COMPLEX PROTEIN 9"/>
    <property type="match status" value="1"/>
</dbReference>
<keyword evidence="12" id="KW-1185">Reference proteome</keyword>
<sequence>MALKFQNPIEIASLVCVLEDAVKKLIIVEKLHKPAVRANSQRGNAFLTRNSTTQILRITRDELLESGSYRCLKAYVQKQSDQQHKNANLNESHSQVLVEIKNAKKSIEDITRSGKQALQEETNTISEIVDDIQGELSCNAARMSLAERWEDAREQQNMFKCQMEEAKIETKVQEAVAAIDSEHRVDAEIENYLHLAIAKLKDEIENWTKRYDEEIAEREAELASLMETRNAALEKLERLNSEFTGRQKEIEDYLATKEDLRRSKEREEYLNKMATKIQAWWRGTMVRRHLGPYKYFSKIARPQKKGKGKKK</sequence>
<dbReference type="InterPro" id="IPR000048">
    <property type="entry name" value="IQ_motif_EF-hand-BS"/>
</dbReference>
<accession>A0AAI8UTW8</accession>
<dbReference type="InterPro" id="IPR042618">
    <property type="entry name" value="IQCG"/>
</dbReference>
<evidence type="ECO:0000256" key="6">
    <source>
        <dbReference type="ARBA" id="ARBA00023069"/>
    </source>
</evidence>
<proteinExistence type="inferred from homology"/>
<dbReference type="CDD" id="cd23766">
    <property type="entry name" value="IQCG"/>
    <property type="match status" value="1"/>
</dbReference>
<evidence type="ECO:0000313" key="12">
    <source>
        <dbReference type="Proteomes" id="UP001152759"/>
    </source>
</evidence>
<evidence type="ECO:0000256" key="3">
    <source>
        <dbReference type="ARBA" id="ARBA00013738"/>
    </source>
</evidence>
<comment type="subcellular location">
    <subcellularLocation>
        <location evidence="1">Cytoplasm</location>
        <location evidence="1">Cytoskeleton</location>
        <location evidence="1">Flagellum axoneme</location>
    </subcellularLocation>
</comment>
<evidence type="ECO:0000256" key="5">
    <source>
        <dbReference type="ARBA" id="ARBA00022846"/>
    </source>
</evidence>
<evidence type="ECO:0000256" key="10">
    <source>
        <dbReference type="SAM" id="Coils"/>
    </source>
</evidence>
<evidence type="ECO:0000256" key="1">
    <source>
        <dbReference type="ARBA" id="ARBA00004611"/>
    </source>
</evidence>
<evidence type="ECO:0000256" key="7">
    <source>
        <dbReference type="ARBA" id="ARBA00023212"/>
    </source>
</evidence>
<keyword evidence="10" id="KW-0175">Coiled coil</keyword>
<keyword evidence="7" id="KW-0206">Cytoskeleton</keyword>
<dbReference type="EMBL" id="CAKKNF020000006">
    <property type="protein sequence ID" value="CAH0746919.1"/>
    <property type="molecule type" value="Genomic_DNA"/>
</dbReference>
<dbReference type="Proteomes" id="UP001152759">
    <property type="component" value="Unassembled WGS sequence"/>
</dbReference>
<dbReference type="PROSITE" id="PS50096">
    <property type="entry name" value="IQ"/>
    <property type="match status" value="1"/>
</dbReference>
<name>A0AAI8UTW8_BEMTA</name>
<comment type="similarity">
    <text evidence="2">Belongs to the DRC9 family.</text>
</comment>
<dbReference type="GO" id="GO:0044782">
    <property type="term" value="P:cilium organization"/>
    <property type="evidence" value="ECO:0007669"/>
    <property type="project" value="TreeGrafter"/>
</dbReference>
<comment type="caution">
    <text evidence="11">The sequence shown here is derived from an EMBL/GenBank/DDBJ whole genome shotgun (WGS) entry which is preliminary data.</text>
</comment>
<dbReference type="GO" id="GO:0031514">
    <property type="term" value="C:motile cilium"/>
    <property type="evidence" value="ECO:0007669"/>
    <property type="project" value="TreeGrafter"/>
</dbReference>
<dbReference type="PANTHER" id="PTHR14871">
    <property type="entry name" value="DYNEIN REGULATORY COMPLEX PROTEIN 9"/>
    <property type="match status" value="1"/>
</dbReference>
<keyword evidence="4" id="KW-0963">Cytoplasm</keyword>
<evidence type="ECO:0000256" key="8">
    <source>
        <dbReference type="ARBA" id="ARBA00023273"/>
    </source>
</evidence>
<keyword evidence="5" id="KW-0282">Flagellum</keyword>
<evidence type="ECO:0000256" key="9">
    <source>
        <dbReference type="ARBA" id="ARBA00032183"/>
    </source>
</evidence>
<reference evidence="11" key="1">
    <citation type="submission" date="2021-12" db="EMBL/GenBank/DDBJ databases">
        <authorList>
            <person name="King R."/>
        </authorList>
    </citation>
    <scope>NUCLEOTIDE SEQUENCE</scope>
</reference>